<dbReference type="PANTHER" id="PTHR38426">
    <property type="entry name" value="MAINTENANCE OF TELOMERE CAPPING PROTEIN 4"/>
    <property type="match status" value="1"/>
</dbReference>
<keyword evidence="2" id="KW-0812">Transmembrane</keyword>
<feature type="region of interest" description="Disordered" evidence="1">
    <location>
        <begin position="213"/>
        <end position="333"/>
    </location>
</feature>
<gene>
    <name evidence="3" type="ORF">Kpol_182p3</name>
</gene>
<name>A7TTR3_VANPO</name>
<evidence type="ECO:0000313" key="3">
    <source>
        <dbReference type="EMBL" id="EDO14345.1"/>
    </source>
</evidence>
<feature type="compositionally biased region" description="Basic and acidic residues" evidence="1">
    <location>
        <begin position="311"/>
        <end position="324"/>
    </location>
</feature>
<dbReference type="GO" id="GO:0005811">
    <property type="term" value="C:lipid droplet"/>
    <property type="evidence" value="ECO:0007669"/>
    <property type="project" value="EnsemblFungi"/>
</dbReference>
<dbReference type="KEGG" id="vpo:Kpol_182p3"/>
<organism evidence="4">
    <name type="scientific">Vanderwaltozyma polyspora (strain ATCC 22028 / DSM 70294 / BCRC 21397 / CBS 2163 / NBRC 10782 / NRRL Y-8283 / UCD 57-17)</name>
    <name type="common">Kluyveromyces polysporus</name>
    <dbReference type="NCBI Taxonomy" id="436907"/>
    <lineage>
        <taxon>Eukaryota</taxon>
        <taxon>Fungi</taxon>
        <taxon>Dikarya</taxon>
        <taxon>Ascomycota</taxon>
        <taxon>Saccharomycotina</taxon>
        <taxon>Saccharomycetes</taxon>
        <taxon>Saccharomycetales</taxon>
        <taxon>Saccharomycetaceae</taxon>
        <taxon>Vanderwaltozyma</taxon>
    </lineage>
</organism>
<protein>
    <recommendedName>
        <fullName evidence="5">Maintenance of telomere capping protein 4</fullName>
    </recommendedName>
</protein>
<dbReference type="STRING" id="436907.A7TTR3"/>
<dbReference type="Proteomes" id="UP000000267">
    <property type="component" value="Unassembled WGS sequence"/>
</dbReference>
<dbReference type="FunCoup" id="A7TTR3">
    <property type="interactions" value="33"/>
</dbReference>
<evidence type="ECO:0000256" key="2">
    <source>
        <dbReference type="SAM" id="Phobius"/>
    </source>
</evidence>
<dbReference type="PhylomeDB" id="A7TTR3"/>
<keyword evidence="2" id="KW-1133">Transmembrane helix</keyword>
<reference evidence="3 4" key="1">
    <citation type="journal article" date="2007" name="Proc. Natl. Acad. Sci. U.S.A.">
        <title>Independent sorting-out of thousands of duplicated gene pairs in two yeast species descended from a whole-genome duplication.</title>
        <authorList>
            <person name="Scannell D.R."/>
            <person name="Frank A.C."/>
            <person name="Conant G.C."/>
            <person name="Byrne K.P."/>
            <person name="Woolfit M."/>
            <person name="Wolfe K.H."/>
        </authorList>
    </citation>
    <scope>NUCLEOTIDE SEQUENCE [LARGE SCALE GENOMIC DNA]</scope>
    <source>
        <strain evidence="4">ATCC 22028 / DSM 70294 / BCRC 21397 / CBS 2163 / NBRC 10782 / NRRL Y-8283 / UCD 57-17</strain>
    </source>
</reference>
<dbReference type="GO" id="GO:0005777">
    <property type="term" value="C:peroxisome"/>
    <property type="evidence" value="ECO:0007669"/>
    <property type="project" value="EnsemblFungi"/>
</dbReference>
<dbReference type="eggNOG" id="ENOG502QXZI">
    <property type="taxonomic scope" value="Eukaryota"/>
</dbReference>
<dbReference type="OrthoDB" id="4064064at2759"/>
<evidence type="ECO:0008006" key="5">
    <source>
        <dbReference type="Google" id="ProtNLM"/>
    </source>
</evidence>
<feature type="transmembrane region" description="Helical" evidence="2">
    <location>
        <begin position="580"/>
        <end position="603"/>
    </location>
</feature>
<dbReference type="HOGENOM" id="CLU_025639_0_0_1"/>
<feature type="region of interest" description="Disordered" evidence="1">
    <location>
        <begin position="1"/>
        <end position="22"/>
    </location>
</feature>
<feature type="compositionally biased region" description="Polar residues" evidence="1">
    <location>
        <begin position="246"/>
        <end position="261"/>
    </location>
</feature>
<keyword evidence="2" id="KW-0472">Membrane</keyword>
<dbReference type="GeneID" id="5542323"/>
<dbReference type="AlphaFoldDB" id="A7TTR3"/>
<evidence type="ECO:0000256" key="1">
    <source>
        <dbReference type="SAM" id="MobiDB-lite"/>
    </source>
</evidence>
<sequence length="622" mass="72545">MPSSSTDDRKREEEGVHIFKGEKSEVERQSDIDRVKFVAKMFMDSRFGLMDDLNYDLPVTNYSAQDSSINDFMEVKPDLATNKKKQDTAITSKLIIPKSVRVNANRVKNYLDYYYAMIEKNINMIPEENVHEGVDGVYNPLQIIRNRKLREKYDELPPRALFISKSPVIAVKQFSSKSNKKFPWYVDISERSSDMIWRTTHWHELVGHNKELLFPPERKQNNNNGHSRNHMHLLHTGHHTRPPLTPANSATGLSQMPNLSKENSDLTPYESPISYDSSHHTSEEKSNNIPDKSGSPENKERKVDQGSSDNLKPKKIEKIIEKSKKWSRSPSFRRKSHIFQETPSTTSLNRSMKSNSVYASFVDNINSGPPMSPVDELDPKLRESPLKDIQIRNIRSKNNLSQPSSREIYSNENAIESEDEYDSENGENMLKEEQEKIVPSNNDIVLDARLQQYWRDVRYVNSTIDFFQHRMITHRKYKKKELEIRNKINFDDDINEVIHSTSDVLNVYNNKLENVIKEGNEWNSKWLNDYSARVETLISSTDRIISDISTTLTLKLKLFQENAEKLETVKSMRSRQITKLGYRILEFFIILILWSIWLVVSIIKDIKYLGILVLRVIKWTLW</sequence>
<proteinExistence type="predicted"/>
<evidence type="ECO:0000313" key="4">
    <source>
        <dbReference type="Proteomes" id="UP000000267"/>
    </source>
</evidence>
<dbReference type="RefSeq" id="XP_001642203.1">
    <property type="nucleotide sequence ID" value="XM_001642153.1"/>
</dbReference>
<keyword evidence="4" id="KW-1185">Reference proteome</keyword>
<accession>A7TTR3</accession>
<feature type="compositionally biased region" description="Basic residues" evidence="1">
    <location>
        <begin position="227"/>
        <end position="241"/>
    </location>
</feature>
<dbReference type="OMA" id="RTSHWDE"/>
<dbReference type="EMBL" id="DS480610">
    <property type="protein sequence ID" value="EDO14345.1"/>
    <property type="molecule type" value="Genomic_DNA"/>
</dbReference>
<dbReference type="InParanoid" id="A7TTR3"/>
<dbReference type="PANTHER" id="PTHR38426:SF1">
    <property type="entry name" value="MAINTENANCE OF TELOMERE CAPPING PROTEIN 4"/>
    <property type="match status" value="1"/>
</dbReference>
<dbReference type="InterPro" id="IPR038769">
    <property type="entry name" value="MTC4"/>
</dbReference>
<feature type="compositionally biased region" description="Basic and acidic residues" evidence="1">
    <location>
        <begin position="277"/>
        <end position="286"/>
    </location>
</feature>